<dbReference type="InterPro" id="IPR036637">
    <property type="entry name" value="Phosphohistidine_dom_sf"/>
</dbReference>
<accession>A0A0G1YDQ8</accession>
<dbReference type="Pfam" id="PF00391">
    <property type="entry name" value="PEP-utilizers"/>
    <property type="match status" value="1"/>
</dbReference>
<evidence type="ECO:0000256" key="2">
    <source>
        <dbReference type="ARBA" id="ARBA00022741"/>
    </source>
</evidence>
<evidence type="ECO:0000259" key="4">
    <source>
        <dbReference type="Pfam" id="PF00391"/>
    </source>
</evidence>
<dbReference type="GO" id="GO:0008986">
    <property type="term" value="F:pyruvate, water dikinase activity"/>
    <property type="evidence" value="ECO:0007669"/>
    <property type="project" value="InterPro"/>
</dbReference>
<protein>
    <submittedName>
        <fullName evidence="5">Phosphoenolpyruvate synthase</fullName>
    </submittedName>
</protein>
<dbReference type="GO" id="GO:0005524">
    <property type="term" value="F:ATP binding"/>
    <property type="evidence" value="ECO:0007669"/>
    <property type="project" value="UniProtKB-KW"/>
</dbReference>
<organism evidence="5 6">
    <name type="scientific">Candidatus Magasanikbacteria bacterium GW2011_GWA2_56_11</name>
    <dbReference type="NCBI Taxonomy" id="1619044"/>
    <lineage>
        <taxon>Bacteria</taxon>
        <taxon>Candidatus Magasanikiibacteriota</taxon>
    </lineage>
</organism>
<evidence type="ECO:0000256" key="1">
    <source>
        <dbReference type="ARBA" id="ARBA00007837"/>
    </source>
</evidence>
<dbReference type="PATRIC" id="fig|1619044.3.peg.1131"/>
<reference evidence="5 6" key="1">
    <citation type="journal article" date="2015" name="Nature">
        <title>rRNA introns, odd ribosomes, and small enigmatic genomes across a large radiation of phyla.</title>
        <authorList>
            <person name="Brown C.T."/>
            <person name="Hug L.A."/>
            <person name="Thomas B.C."/>
            <person name="Sharon I."/>
            <person name="Castelle C.J."/>
            <person name="Singh A."/>
            <person name="Wilkins M.J."/>
            <person name="Williams K.H."/>
            <person name="Banfield J.F."/>
        </authorList>
    </citation>
    <scope>NUCLEOTIDE SEQUENCE [LARGE SCALE GENOMIC DNA]</scope>
</reference>
<gene>
    <name evidence="5" type="ORF">UY92_C0015G0015</name>
</gene>
<comment type="similarity">
    <text evidence="1">Belongs to the PEP-utilizing enzyme family.</text>
</comment>
<keyword evidence="5" id="KW-0670">Pyruvate</keyword>
<dbReference type="SUPFAM" id="SSF52009">
    <property type="entry name" value="Phosphohistidine domain"/>
    <property type="match status" value="1"/>
</dbReference>
<keyword evidence="2" id="KW-0547">Nucleotide-binding</keyword>
<dbReference type="InterPro" id="IPR006319">
    <property type="entry name" value="PEP_synth"/>
</dbReference>
<sequence length="439" mass="50011">MRLPEIKDPFLFGEWFGLYWFHSCYVTGLTETIRERLGYGLNCFVAELEGDVQRFYFSRLEWTEIGRRYLEEVIAEPANLEALLSDIRKAADGLMNFSRDLKKVVADQEIPGTNLAAVVRAYHGHHHAVWSLGQVPNVLELENSFLTDYLKVWLKERGLAPDEVQNAFQALVTPRELSLAQKEERAMLGLAQAENPGDSLTNHWQTYSWLQFGWTGPSLTREYFQEVQRGLYREGQAEAKLAQVLARDKGLLADKETWAERLCLPVNIRRLFRLLEETLFVKAHRMDALFMSYEAIEPVLRRIAREHYLSLGQVYALYPDMLSGCLEKGEFDPHLCNQLMTYSARYYDGQVSIVNRAQEMDKFANGDILVSNVTDPTLLPIMKKASAFVTNMGGMTCHAAIVARELQKPCVVGTKIATRIFKDGEMIEVDAGAGIARRL</sequence>
<dbReference type="STRING" id="1619044.UY92_C0015G0015"/>
<dbReference type="PANTHER" id="PTHR43030:SF1">
    <property type="entry name" value="PHOSPHOENOLPYRUVATE SYNTHASE"/>
    <property type="match status" value="1"/>
</dbReference>
<keyword evidence="3" id="KW-0067">ATP-binding</keyword>
<comment type="caution">
    <text evidence="5">The sequence shown here is derived from an EMBL/GenBank/DDBJ whole genome shotgun (WGS) entry which is preliminary data.</text>
</comment>
<dbReference type="InterPro" id="IPR018274">
    <property type="entry name" value="PEP_util_AS"/>
</dbReference>
<dbReference type="Proteomes" id="UP000033870">
    <property type="component" value="Unassembled WGS sequence"/>
</dbReference>
<proteinExistence type="inferred from homology"/>
<dbReference type="InterPro" id="IPR008279">
    <property type="entry name" value="PEP-util_enz_mobile_dom"/>
</dbReference>
<dbReference type="EMBL" id="LCRX01000015">
    <property type="protein sequence ID" value="KKW41603.1"/>
    <property type="molecule type" value="Genomic_DNA"/>
</dbReference>
<feature type="domain" description="PEP-utilising enzyme mobile" evidence="4">
    <location>
        <begin position="364"/>
        <end position="434"/>
    </location>
</feature>
<name>A0A0G1YDQ8_9BACT</name>
<evidence type="ECO:0000313" key="6">
    <source>
        <dbReference type="Proteomes" id="UP000033870"/>
    </source>
</evidence>
<dbReference type="AlphaFoldDB" id="A0A0G1YDQ8"/>
<dbReference type="PANTHER" id="PTHR43030">
    <property type="entry name" value="PHOSPHOENOLPYRUVATE SYNTHASE"/>
    <property type="match status" value="1"/>
</dbReference>
<dbReference type="PROSITE" id="PS00370">
    <property type="entry name" value="PEP_ENZYMES_PHOS_SITE"/>
    <property type="match status" value="1"/>
</dbReference>
<dbReference type="Gene3D" id="3.50.30.10">
    <property type="entry name" value="Phosphohistidine domain"/>
    <property type="match status" value="1"/>
</dbReference>
<evidence type="ECO:0000256" key="3">
    <source>
        <dbReference type="ARBA" id="ARBA00022840"/>
    </source>
</evidence>
<evidence type="ECO:0000313" key="5">
    <source>
        <dbReference type="EMBL" id="KKW41603.1"/>
    </source>
</evidence>